<dbReference type="OrthoDB" id="3509362at2759"/>
<dbReference type="PANTHER" id="PTHR11695:SF294">
    <property type="entry name" value="RETICULON-4-INTERACTING PROTEIN 1, MITOCHONDRIAL"/>
    <property type="match status" value="1"/>
</dbReference>
<dbReference type="InterPro" id="IPR020843">
    <property type="entry name" value="ER"/>
</dbReference>
<comment type="caution">
    <text evidence="2">The sequence shown here is derived from an EMBL/GenBank/DDBJ whole genome shotgun (WGS) entry which is preliminary data.</text>
</comment>
<dbReference type="Gene3D" id="3.90.180.10">
    <property type="entry name" value="Medium-chain alcohol dehydrogenases, catalytic domain"/>
    <property type="match status" value="1"/>
</dbReference>
<dbReference type="FunCoup" id="A0A2P5HT32">
    <property type="interactions" value="155"/>
</dbReference>
<proteinExistence type="predicted"/>
<dbReference type="EMBL" id="MAVT02000802">
    <property type="protein sequence ID" value="POS73420.1"/>
    <property type="molecule type" value="Genomic_DNA"/>
</dbReference>
<keyword evidence="3" id="KW-1185">Reference proteome</keyword>
<accession>A0A2P5HT32</accession>
<dbReference type="CDD" id="cd08267">
    <property type="entry name" value="MDR1"/>
    <property type="match status" value="1"/>
</dbReference>
<dbReference type="SUPFAM" id="SSF50129">
    <property type="entry name" value="GroES-like"/>
    <property type="match status" value="1"/>
</dbReference>
<feature type="domain" description="Enoyl reductase (ER)" evidence="1">
    <location>
        <begin position="15"/>
        <end position="332"/>
    </location>
</feature>
<dbReference type="InParanoid" id="A0A2P5HT32"/>
<dbReference type="AlphaFoldDB" id="A0A2P5HT32"/>
<dbReference type="Proteomes" id="UP000094444">
    <property type="component" value="Unassembled WGS sequence"/>
</dbReference>
<dbReference type="STRING" id="158607.A0A2P5HT32"/>
<dbReference type="InterPro" id="IPR036291">
    <property type="entry name" value="NAD(P)-bd_dom_sf"/>
</dbReference>
<dbReference type="Gene3D" id="3.40.50.720">
    <property type="entry name" value="NAD(P)-binding Rossmann-like Domain"/>
    <property type="match status" value="1"/>
</dbReference>
<sequence>MVGGQVKAWTFSHGGYPRALQQSVVPPDNEPLKPSEMRVTTYAASLNPVDAQLMGFPLWPYLPSFVIPSQKGVAEDFSGVVQEAGPESGFKPGDEVFGISPFLPGGTLQQTMRLDTKKGSVVLPKPTDWSWEQAAALPLVWLTARTTIAEVERYATHGRVAVLGGSSATGMYAVYLAARRGWTVAASCSARNADLVRSMGASEMVDYTTESVPDRLRAFAPDVIIDCVGGAECVGIAKRYVTIVSDKTNRLTMGGASTYLWNPQMVLRALLGRLGLGPSYSCVNLEFRHSFLEEVLRLPKDKIMIDSTFGFDQVREAFRRLNTGRTRGKVIIRISA</sequence>
<evidence type="ECO:0000313" key="3">
    <source>
        <dbReference type="Proteomes" id="UP000094444"/>
    </source>
</evidence>
<evidence type="ECO:0000259" key="1">
    <source>
        <dbReference type="SMART" id="SM00829"/>
    </source>
</evidence>
<dbReference type="InterPro" id="IPR011032">
    <property type="entry name" value="GroES-like_sf"/>
</dbReference>
<dbReference type="InterPro" id="IPR050700">
    <property type="entry name" value="YIM1/Zinc_Alcohol_DH_Fams"/>
</dbReference>
<dbReference type="GO" id="GO:0016491">
    <property type="term" value="F:oxidoreductase activity"/>
    <property type="evidence" value="ECO:0007669"/>
    <property type="project" value="InterPro"/>
</dbReference>
<dbReference type="Pfam" id="PF13602">
    <property type="entry name" value="ADH_zinc_N_2"/>
    <property type="match status" value="1"/>
</dbReference>
<dbReference type="SUPFAM" id="SSF51735">
    <property type="entry name" value="NAD(P)-binding Rossmann-fold domains"/>
    <property type="match status" value="1"/>
</dbReference>
<dbReference type="PANTHER" id="PTHR11695">
    <property type="entry name" value="ALCOHOL DEHYDROGENASE RELATED"/>
    <property type="match status" value="1"/>
</dbReference>
<organism evidence="2 3">
    <name type="scientific">Diaporthe helianthi</name>
    <dbReference type="NCBI Taxonomy" id="158607"/>
    <lineage>
        <taxon>Eukaryota</taxon>
        <taxon>Fungi</taxon>
        <taxon>Dikarya</taxon>
        <taxon>Ascomycota</taxon>
        <taxon>Pezizomycotina</taxon>
        <taxon>Sordariomycetes</taxon>
        <taxon>Sordariomycetidae</taxon>
        <taxon>Diaporthales</taxon>
        <taxon>Diaporthaceae</taxon>
        <taxon>Diaporthe</taxon>
    </lineage>
</organism>
<gene>
    <name evidence="2" type="ORF">DHEL01_v208186</name>
</gene>
<reference evidence="2" key="1">
    <citation type="submission" date="2017-09" db="EMBL/GenBank/DDBJ databases">
        <title>Polyketide synthases of a Diaporthe helianthi virulent isolate.</title>
        <authorList>
            <person name="Baroncelli R."/>
        </authorList>
    </citation>
    <scope>NUCLEOTIDE SEQUENCE [LARGE SCALE GENOMIC DNA]</scope>
    <source>
        <strain evidence="2">7/96</strain>
    </source>
</reference>
<evidence type="ECO:0000313" key="2">
    <source>
        <dbReference type="EMBL" id="POS73420.1"/>
    </source>
</evidence>
<protein>
    <recommendedName>
        <fullName evidence="1">Enoyl reductase (ER) domain-containing protein</fullName>
    </recommendedName>
</protein>
<name>A0A2P5HT32_DIAHE</name>
<dbReference type="SMART" id="SM00829">
    <property type="entry name" value="PKS_ER"/>
    <property type="match status" value="1"/>
</dbReference>